<proteinExistence type="predicted"/>
<evidence type="ECO:0000256" key="5">
    <source>
        <dbReference type="ARBA" id="ARBA00022692"/>
    </source>
</evidence>
<keyword evidence="6 8" id="KW-1133">Transmembrane helix</keyword>
<feature type="transmembrane region" description="Helical" evidence="8">
    <location>
        <begin position="86"/>
        <end position="103"/>
    </location>
</feature>
<keyword evidence="5 8" id="KW-0812">Transmembrane</keyword>
<protein>
    <recommendedName>
        <fullName evidence="9">Glycosyltransferase RgtA/B/C/D-like domain-containing protein</fullName>
    </recommendedName>
</protein>
<name>A0A2S7K7I3_9PROT</name>
<feature type="transmembrane region" description="Helical" evidence="8">
    <location>
        <begin position="171"/>
        <end position="189"/>
    </location>
</feature>
<evidence type="ECO:0000256" key="8">
    <source>
        <dbReference type="SAM" id="Phobius"/>
    </source>
</evidence>
<dbReference type="GO" id="GO:0005886">
    <property type="term" value="C:plasma membrane"/>
    <property type="evidence" value="ECO:0007669"/>
    <property type="project" value="UniProtKB-SubCell"/>
</dbReference>
<keyword evidence="4" id="KW-0808">Transferase</keyword>
<feature type="transmembrane region" description="Helical" evidence="8">
    <location>
        <begin position="15"/>
        <end position="35"/>
    </location>
</feature>
<keyword evidence="3" id="KW-0328">Glycosyltransferase</keyword>
<keyword evidence="2" id="KW-1003">Cell membrane</keyword>
<evidence type="ECO:0000256" key="4">
    <source>
        <dbReference type="ARBA" id="ARBA00022679"/>
    </source>
</evidence>
<accession>A0A2S7K7I3</accession>
<feature type="domain" description="Glycosyltransferase RgtA/B/C/D-like" evidence="9">
    <location>
        <begin position="57"/>
        <end position="218"/>
    </location>
</feature>
<feature type="transmembrane region" description="Helical" evidence="8">
    <location>
        <begin position="55"/>
        <end position="74"/>
    </location>
</feature>
<dbReference type="GO" id="GO:0009103">
    <property type="term" value="P:lipopolysaccharide biosynthetic process"/>
    <property type="evidence" value="ECO:0007669"/>
    <property type="project" value="UniProtKB-ARBA"/>
</dbReference>
<evidence type="ECO:0000256" key="7">
    <source>
        <dbReference type="ARBA" id="ARBA00023136"/>
    </source>
</evidence>
<dbReference type="InterPro" id="IPR038731">
    <property type="entry name" value="RgtA/B/C-like"/>
</dbReference>
<comment type="caution">
    <text evidence="10">The sequence shown here is derived from an EMBL/GenBank/DDBJ whole genome shotgun (WGS) entry which is preliminary data.</text>
</comment>
<evidence type="ECO:0000256" key="1">
    <source>
        <dbReference type="ARBA" id="ARBA00004651"/>
    </source>
</evidence>
<keyword evidence="7 8" id="KW-0472">Membrane</keyword>
<keyword evidence="11" id="KW-1185">Reference proteome</keyword>
<dbReference type="AlphaFoldDB" id="A0A2S7K7I3"/>
<evidence type="ECO:0000256" key="6">
    <source>
        <dbReference type="ARBA" id="ARBA00022989"/>
    </source>
</evidence>
<feature type="transmembrane region" description="Helical" evidence="8">
    <location>
        <begin position="335"/>
        <end position="355"/>
    </location>
</feature>
<sequence length="490" mass="54210">MTTDGQTRFQWTKTFWIAAAAILALRIVTLIVTPLGLGPDETQYWVWSRNFDFGYFSKPPAIAWAIALTTGLFGNADWAARLSAPLFHVGSAAFLFLTAKRLFGERAAFWAGLGWLLMPGVILSSFIIATDAPLLFFWSAALFFLVRITQAEKTSAPDFAGLGAMIGLGMMSKYAMIYFPVALVLMLALPGVRRRLLKPHLVLTALIAAALFLPNLVWNAANDFQTVSHTAANADWDDELFKPLSLLEFLGGQFAVFGVIFFAAFLYICTRWRRLNERQIMLLIVTLTPLIIVAGQAFLSRAHANWAATAYPAATLLVTEFLLERKQDVWVKANAALHAALFAGFTAAVMAPGLIDGLGLSRAVKDLRGWEAQTDAVMAYAPGYDAVVIDDRYLMGEMLYHQPKSPIAFAALSPTPAIDTYYEITMPFDPQRMKRVLFVTTRNDDAHVNYRFHDIKRLGTVDDGTGNEKRRYAVYELSGYFGPGADKAAN</sequence>
<dbReference type="EMBL" id="PJCH01000005">
    <property type="protein sequence ID" value="PQA88460.1"/>
    <property type="molecule type" value="Genomic_DNA"/>
</dbReference>
<evidence type="ECO:0000256" key="3">
    <source>
        <dbReference type="ARBA" id="ARBA00022676"/>
    </source>
</evidence>
<dbReference type="PANTHER" id="PTHR33908">
    <property type="entry name" value="MANNOSYLTRANSFERASE YKCB-RELATED"/>
    <property type="match status" value="1"/>
</dbReference>
<comment type="subcellular location">
    <subcellularLocation>
        <location evidence="1">Cell membrane</location>
        <topology evidence="1">Multi-pass membrane protein</topology>
    </subcellularLocation>
</comment>
<reference evidence="10 11" key="1">
    <citation type="submission" date="2017-12" db="EMBL/GenBank/DDBJ databases">
        <authorList>
            <person name="Hurst M.R.H."/>
        </authorList>
    </citation>
    <scope>NUCLEOTIDE SEQUENCE [LARGE SCALE GENOMIC DNA]</scope>
    <source>
        <strain evidence="10 11">SY-3-19</strain>
    </source>
</reference>
<gene>
    <name evidence="10" type="ORF">CW354_09225</name>
</gene>
<dbReference type="Proteomes" id="UP000239504">
    <property type="component" value="Unassembled WGS sequence"/>
</dbReference>
<evidence type="ECO:0000313" key="11">
    <source>
        <dbReference type="Proteomes" id="UP000239504"/>
    </source>
</evidence>
<dbReference type="PANTHER" id="PTHR33908:SF11">
    <property type="entry name" value="MEMBRANE PROTEIN"/>
    <property type="match status" value="1"/>
</dbReference>
<dbReference type="Pfam" id="PF13231">
    <property type="entry name" value="PMT_2"/>
    <property type="match status" value="1"/>
</dbReference>
<feature type="transmembrane region" description="Helical" evidence="8">
    <location>
        <begin position="201"/>
        <end position="221"/>
    </location>
</feature>
<feature type="transmembrane region" description="Helical" evidence="8">
    <location>
        <begin position="249"/>
        <end position="268"/>
    </location>
</feature>
<feature type="transmembrane region" description="Helical" evidence="8">
    <location>
        <begin position="109"/>
        <end position="128"/>
    </location>
</feature>
<dbReference type="RefSeq" id="WP_104829704.1">
    <property type="nucleotide sequence ID" value="NZ_PJCH01000005.1"/>
</dbReference>
<evidence type="ECO:0000256" key="2">
    <source>
        <dbReference type="ARBA" id="ARBA00022475"/>
    </source>
</evidence>
<dbReference type="GO" id="GO:0016763">
    <property type="term" value="F:pentosyltransferase activity"/>
    <property type="evidence" value="ECO:0007669"/>
    <property type="project" value="TreeGrafter"/>
</dbReference>
<feature type="transmembrane region" description="Helical" evidence="8">
    <location>
        <begin position="135"/>
        <end position="151"/>
    </location>
</feature>
<feature type="transmembrane region" description="Helical" evidence="8">
    <location>
        <begin position="280"/>
        <end position="299"/>
    </location>
</feature>
<evidence type="ECO:0000313" key="10">
    <source>
        <dbReference type="EMBL" id="PQA88460.1"/>
    </source>
</evidence>
<evidence type="ECO:0000259" key="9">
    <source>
        <dbReference type="Pfam" id="PF13231"/>
    </source>
</evidence>
<dbReference type="OrthoDB" id="9811222at2"/>
<organism evidence="10 11">
    <name type="scientific">Hyphococcus luteus</name>
    <dbReference type="NCBI Taxonomy" id="2058213"/>
    <lineage>
        <taxon>Bacteria</taxon>
        <taxon>Pseudomonadati</taxon>
        <taxon>Pseudomonadota</taxon>
        <taxon>Alphaproteobacteria</taxon>
        <taxon>Parvularculales</taxon>
        <taxon>Parvularculaceae</taxon>
        <taxon>Hyphococcus</taxon>
    </lineage>
</organism>
<dbReference type="InterPro" id="IPR050297">
    <property type="entry name" value="LipidA_mod_glycosyltrf_83"/>
</dbReference>
<feature type="transmembrane region" description="Helical" evidence="8">
    <location>
        <begin position="305"/>
        <end position="323"/>
    </location>
</feature>